<gene>
    <name evidence="1" type="ORF">OIU79_017888</name>
</gene>
<dbReference type="AlphaFoldDB" id="A0A9Q1AKR7"/>
<reference evidence="1" key="1">
    <citation type="submission" date="2022-11" db="EMBL/GenBank/DDBJ databases">
        <authorList>
            <person name="Hyden B.L."/>
            <person name="Feng K."/>
            <person name="Yates T."/>
            <person name="Jawdy S."/>
            <person name="Smart L.B."/>
            <person name="Muchero W."/>
        </authorList>
    </citation>
    <scope>NUCLEOTIDE SEQUENCE</scope>
    <source>
        <tissue evidence="1">Shoot tip</tissue>
    </source>
</reference>
<sequence>MLLVFVYHQWFHGIVILIHAPYFDSSGKGNLVHYLVDCNYHLECPVLKPAYFGVPILRCSRVKECISRVITKLHFVLLFDAVIFYAQISSLLRNIS</sequence>
<evidence type="ECO:0000313" key="1">
    <source>
        <dbReference type="EMBL" id="KAJ6774581.1"/>
    </source>
</evidence>
<comment type="caution">
    <text evidence="1">The sequence shown here is derived from an EMBL/GenBank/DDBJ whole genome shotgun (WGS) entry which is preliminary data.</text>
</comment>
<dbReference type="Proteomes" id="UP001151532">
    <property type="component" value="Chromosome 5"/>
</dbReference>
<name>A0A9Q1AKR7_SALPP</name>
<proteinExistence type="predicted"/>
<accession>A0A9Q1AKR7</accession>
<organism evidence="1 2">
    <name type="scientific">Salix purpurea</name>
    <name type="common">Purple osier willow</name>
    <dbReference type="NCBI Taxonomy" id="77065"/>
    <lineage>
        <taxon>Eukaryota</taxon>
        <taxon>Viridiplantae</taxon>
        <taxon>Streptophyta</taxon>
        <taxon>Embryophyta</taxon>
        <taxon>Tracheophyta</taxon>
        <taxon>Spermatophyta</taxon>
        <taxon>Magnoliopsida</taxon>
        <taxon>eudicotyledons</taxon>
        <taxon>Gunneridae</taxon>
        <taxon>Pentapetalae</taxon>
        <taxon>rosids</taxon>
        <taxon>fabids</taxon>
        <taxon>Malpighiales</taxon>
        <taxon>Salicaceae</taxon>
        <taxon>Saliceae</taxon>
        <taxon>Salix</taxon>
    </lineage>
</organism>
<protein>
    <submittedName>
        <fullName evidence="1">Uncharacterized protein</fullName>
    </submittedName>
</protein>
<dbReference type="EMBL" id="JAPFFK010000002">
    <property type="protein sequence ID" value="KAJ6774581.1"/>
    <property type="molecule type" value="Genomic_DNA"/>
</dbReference>
<reference evidence="1" key="2">
    <citation type="journal article" date="2023" name="Int. J. Mol. Sci.">
        <title>De Novo Assembly and Annotation of 11 Diverse Shrub Willow (Salix) Genomes Reveals Novel Gene Organization in Sex-Linked Regions.</title>
        <authorList>
            <person name="Hyden B."/>
            <person name="Feng K."/>
            <person name="Yates T.B."/>
            <person name="Jawdy S."/>
            <person name="Cereghino C."/>
            <person name="Smart L.B."/>
            <person name="Muchero W."/>
        </authorList>
    </citation>
    <scope>NUCLEOTIDE SEQUENCE</scope>
    <source>
        <tissue evidence="1">Shoot tip</tissue>
    </source>
</reference>
<evidence type="ECO:0000313" key="2">
    <source>
        <dbReference type="Proteomes" id="UP001151532"/>
    </source>
</evidence>
<keyword evidence="2" id="KW-1185">Reference proteome</keyword>